<accession>A0ACC1M4X9</accession>
<sequence>MKLSTFGVFAASAVLFALVDVGAAQPVRLERREGPVTKIIEYVIYGGHKDQKQPNHEAEEEHRYAAPTEHHDRPEPHKQPSSYRGSASDDERQVLCLVNKERRRHSLHPLALHPAMTRAAYEHSQYQSRVKSMTHNDPQNGQLGSRLQRNGFSFASASENIAEAPGVSPKEVFDMWINDPPHYENIVDPNARYMGLACVDGFWTQDFGSDADSRGEEPQYETHDYC</sequence>
<name>A0ACC1M4X9_9FUNG</name>
<organism evidence="1 2">
    <name type="scientific">Coemansia aciculifera</name>
    <dbReference type="NCBI Taxonomy" id="417176"/>
    <lineage>
        <taxon>Eukaryota</taxon>
        <taxon>Fungi</taxon>
        <taxon>Fungi incertae sedis</taxon>
        <taxon>Zoopagomycota</taxon>
        <taxon>Kickxellomycotina</taxon>
        <taxon>Kickxellomycetes</taxon>
        <taxon>Kickxellales</taxon>
        <taxon>Kickxellaceae</taxon>
        <taxon>Coemansia</taxon>
    </lineage>
</organism>
<protein>
    <submittedName>
        <fullName evidence="1">Uncharacterized protein</fullName>
    </submittedName>
</protein>
<proteinExistence type="predicted"/>
<evidence type="ECO:0000313" key="1">
    <source>
        <dbReference type="EMBL" id="KAJ2895796.1"/>
    </source>
</evidence>
<gene>
    <name evidence="1" type="ORF">IWW38_002205</name>
</gene>
<comment type="caution">
    <text evidence="1">The sequence shown here is derived from an EMBL/GenBank/DDBJ whole genome shotgun (WGS) entry which is preliminary data.</text>
</comment>
<reference evidence="1" key="1">
    <citation type="submission" date="2022-07" db="EMBL/GenBank/DDBJ databases">
        <title>Phylogenomic reconstructions and comparative analyses of Kickxellomycotina fungi.</title>
        <authorList>
            <person name="Reynolds N.K."/>
            <person name="Stajich J.E."/>
            <person name="Barry K."/>
            <person name="Grigoriev I.V."/>
            <person name="Crous P."/>
            <person name="Smith M.E."/>
        </authorList>
    </citation>
    <scope>NUCLEOTIDE SEQUENCE</scope>
    <source>
        <strain evidence="1">CBS 190363</strain>
    </source>
</reference>
<keyword evidence="2" id="KW-1185">Reference proteome</keyword>
<evidence type="ECO:0000313" key="2">
    <source>
        <dbReference type="Proteomes" id="UP001139981"/>
    </source>
</evidence>
<dbReference type="EMBL" id="JANBVB010000255">
    <property type="protein sequence ID" value="KAJ2895796.1"/>
    <property type="molecule type" value="Genomic_DNA"/>
</dbReference>
<dbReference type="Proteomes" id="UP001139981">
    <property type="component" value="Unassembled WGS sequence"/>
</dbReference>